<evidence type="ECO:0000313" key="4">
    <source>
        <dbReference type="EMBL" id="CAG8677519.1"/>
    </source>
</evidence>
<feature type="domain" description="SHSP" evidence="3">
    <location>
        <begin position="1"/>
        <end position="60"/>
    </location>
</feature>
<dbReference type="SUPFAM" id="SSF49764">
    <property type="entry name" value="HSP20-like chaperones"/>
    <property type="match status" value="1"/>
</dbReference>
<dbReference type="OrthoDB" id="1431247at2759"/>
<keyword evidence="5" id="KW-1185">Reference proteome</keyword>
<name>A0A9N9EK96_9GLOM</name>
<gene>
    <name evidence="4" type="ORF">POCULU_LOCUS11313</name>
</gene>
<organism evidence="4 5">
    <name type="scientific">Paraglomus occultum</name>
    <dbReference type="NCBI Taxonomy" id="144539"/>
    <lineage>
        <taxon>Eukaryota</taxon>
        <taxon>Fungi</taxon>
        <taxon>Fungi incertae sedis</taxon>
        <taxon>Mucoromycota</taxon>
        <taxon>Glomeromycotina</taxon>
        <taxon>Glomeromycetes</taxon>
        <taxon>Paraglomerales</taxon>
        <taxon>Paraglomeraceae</taxon>
        <taxon>Paraglomus</taxon>
    </lineage>
</organism>
<dbReference type="Pfam" id="PF00011">
    <property type="entry name" value="HSP20"/>
    <property type="match status" value="1"/>
</dbReference>
<comment type="similarity">
    <text evidence="1 2">Belongs to the small heat shock protein (HSP20) family.</text>
</comment>
<dbReference type="AlphaFoldDB" id="A0A9N9EK96"/>
<dbReference type="PROSITE" id="PS01031">
    <property type="entry name" value="SHSP"/>
    <property type="match status" value="1"/>
</dbReference>
<feature type="non-terminal residue" evidence="4">
    <location>
        <position position="1"/>
    </location>
</feature>
<sequence>EGKAPTYWSNERQTGIFQRSFHFPGRIDSGNVKAKYKNGILSILIPKAKKNGVKINIEEES</sequence>
<evidence type="ECO:0000256" key="1">
    <source>
        <dbReference type="PROSITE-ProRule" id="PRU00285"/>
    </source>
</evidence>
<evidence type="ECO:0000256" key="2">
    <source>
        <dbReference type="RuleBase" id="RU003616"/>
    </source>
</evidence>
<comment type="caution">
    <text evidence="4">The sequence shown here is derived from an EMBL/GenBank/DDBJ whole genome shotgun (WGS) entry which is preliminary data.</text>
</comment>
<proteinExistence type="inferred from homology"/>
<accession>A0A9N9EK96</accession>
<dbReference type="InterPro" id="IPR002068">
    <property type="entry name" value="A-crystallin/Hsp20_dom"/>
</dbReference>
<dbReference type="EMBL" id="CAJVPJ010007767">
    <property type="protein sequence ID" value="CAG8677519.1"/>
    <property type="molecule type" value="Genomic_DNA"/>
</dbReference>
<dbReference type="CDD" id="cd06464">
    <property type="entry name" value="ACD_sHsps-like"/>
    <property type="match status" value="1"/>
</dbReference>
<protein>
    <submittedName>
        <fullName evidence="4">7274_t:CDS:1</fullName>
    </submittedName>
</protein>
<dbReference type="Gene3D" id="2.60.40.790">
    <property type="match status" value="1"/>
</dbReference>
<dbReference type="Proteomes" id="UP000789572">
    <property type="component" value="Unassembled WGS sequence"/>
</dbReference>
<reference evidence="4" key="1">
    <citation type="submission" date="2021-06" db="EMBL/GenBank/DDBJ databases">
        <authorList>
            <person name="Kallberg Y."/>
            <person name="Tangrot J."/>
            <person name="Rosling A."/>
        </authorList>
    </citation>
    <scope>NUCLEOTIDE SEQUENCE</scope>
    <source>
        <strain evidence="4">IA702</strain>
    </source>
</reference>
<evidence type="ECO:0000313" key="5">
    <source>
        <dbReference type="Proteomes" id="UP000789572"/>
    </source>
</evidence>
<dbReference type="InterPro" id="IPR008978">
    <property type="entry name" value="HSP20-like_chaperone"/>
</dbReference>
<evidence type="ECO:0000259" key="3">
    <source>
        <dbReference type="PROSITE" id="PS01031"/>
    </source>
</evidence>